<geneLocation type="plasmid" evidence="2 4">
    <name>unnamed2</name>
</geneLocation>
<evidence type="ECO:0000313" key="4">
    <source>
        <dbReference type="Proteomes" id="UP000501107"/>
    </source>
</evidence>
<dbReference type="RefSeq" id="WP_000171576.1">
    <property type="nucleotide sequence ID" value="NZ_CP009333.1"/>
</dbReference>
<keyword evidence="2" id="KW-0614">Plasmid</keyword>
<proteinExistence type="predicted"/>
<sequence>MTLERNAVEKYFKDNKEKALKKTSEILKEEATSWLSFNGTVGGKNRTYGVNLEEHNTPESYIAAWMEGHNRAYYSDDHPSYNKFNRSSHTVHALLQDDFLKEFIVIFLARTYFNNKKVS</sequence>
<dbReference type="Proteomes" id="UP000031876">
    <property type="component" value="Plasmid 4"/>
</dbReference>
<organism evidence="2 4">
    <name type="scientific">Bacillus thuringiensis</name>
    <dbReference type="NCBI Taxonomy" id="1428"/>
    <lineage>
        <taxon>Bacteria</taxon>
        <taxon>Bacillati</taxon>
        <taxon>Bacillota</taxon>
        <taxon>Bacilli</taxon>
        <taxon>Bacillales</taxon>
        <taxon>Bacillaceae</taxon>
        <taxon>Bacillus</taxon>
        <taxon>Bacillus cereus group</taxon>
    </lineage>
</organism>
<gene>
    <name evidence="1" type="ORF">BF38_6215</name>
    <name evidence="2" type="ORF">FOC89_00835</name>
</gene>
<name>A0A0B5NK28_BACTU</name>
<dbReference type="EMBL" id="CP053978">
    <property type="protein sequence ID" value="QKH22565.1"/>
    <property type="molecule type" value="Genomic_DNA"/>
</dbReference>
<dbReference type="KEGG" id="btw:BF38_6215"/>
<accession>A0A0B5NK28</accession>
<protein>
    <submittedName>
        <fullName evidence="1 2">Topoisomerase</fullName>
    </submittedName>
</protein>
<keyword evidence="2" id="KW-0413">Isomerase</keyword>
<evidence type="ECO:0000313" key="2">
    <source>
        <dbReference type="EMBL" id="QKH22565.1"/>
    </source>
</evidence>
<dbReference type="Proteomes" id="UP000501107">
    <property type="component" value="Plasmid unnamed2"/>
</dbReference>
<dbReference type="EMBL" id="CP009333">
    <property type="protein sequence ID" value="AJG73767.1"/>
    <property type="molecule type" value="Genomic_DNA"/>
</dbReference>
<reference evidence="2 4" key="2">
    <citation type="submission" date="2020-05" db="EMBL/GenBank/DDBJ databases">
        <title>FDA dAtabase for Regulatory Grade micrObial Sequences (FDA-ARGOS): Supporting development and validation of Infectious Disease Dx tests.</title>
        <authorList>
            <person name="Nelson B."/>
            <person name="Plummer A."/>
            <person name="Tallon L."/>
            <person name="Sadzewicz L."/>
            <person name="Zhao X."/>
            <person name="Vavikolanu K."/>
            <person name="Mehta A."/>
            <person name="Aluvathingal J."/>
            <person name="Nadendla S."/>
            <person name="Myers T."/>
            <person name="Yan Y."/>
            <person name="Sichtig H."/>
        </authorList>
    </citation>
    <scope>NUCLEOTIDE SEQUENCE [LARGE SCALE GENOMIC DNA]</scope>
    <source>
        <strain evidence="2 4">FDAARGOS_795</strain>
        <plasmid evidence="2 4">unnamed2</plasmid>
    </source>
</reference>
<evidence type="ECO:0000313" key="3">
    <source>
        <dbReference type="Proteomes" id="UP000031876"/>
    </source>
</evidence>
<dbReference type="GO" id="GO:0016853">
    <property type="term" value="F:isomerase activity"/>
    <property type="evidence" value="ECO:0007669"/>
    <property type="project" value="UniProtKB-KW"/>
</dbReference>
<geneLocation type="plasmid" evidence="1 3">
    <name>4</name>
</geneLocation>
<reference evidence="1 3" key="1">
    <citation type="journal article" date="2015" name="Genome Announc.">
        <title>Complete genome sequences for 35 biothreat assay-relevant bacillus species.</title>
        <authorList>
            <person name="Johnson S.L."/>
            <person name="Daligault H.E."/>
            <person name="Davenport K.W."/>
            <person name="Jaissle J."/>
            <person name="Frey K.G."/>
            <person name="Ladner J.T."/>
            <person name="Broomall S.M."/>
            <person name="Bishop-Lilly K.A."/>
            <person name="Bruce D.C."/>
            <person name="Gibbons H.S."/>
            <person name="Coyne S.R."/>
            <person name="Lo C.C."/>
            <person name="Meincke L."/>
            <person name="Munk A.C."/>
            <person name="Koroleva G.I."/>
            <person name="Rosenzweig C.N."/>
            <person name="Palacios G.F."/>
            <person name="Redden C.L."/>
            <person name="Minogue T.D."/>
            <person name="Chain P.S."/>
        </authorList>
    </citation>
    <scope>NUCLEOTIDE SEQUENCE [LARGE SCALE GENOMIC DNA]</scope>
    <source>
        <strain evidence="1 3">HD1011</strain>
        <plasmid evidence="1 3">4</plasmid>
    </source>
</reference>
<evidence type="ECO:0000313" key="1">
    <source>
        <dbReference type="EMBL" id="AJG73767.1"/>
    </source>
</evidence>
<dbReference type="AlphaFoldDB" id="A0A0B5NK28"/>